<gene>
    <name evidence="6" type="ORF">L21SP5_01039</name>
</gene>
<protein>
    <recommendedName>
        <fullName evidence="2">Pyridoxal phosphate homeostasis protein</fullName>
        <shortName evidence="2">PLP homeostasis protein</shortName>
    </recommendedName>
</protein>
<sequence>MSIKENLKKVKEETSPNITLVAVSKTKPVSDIIEAYDAGQVDFGENKAQELQKKQPELPDDIRWHMIGHMQRNKVKYIAPFVHMIHAVDSYKLAKEIQKQAAKNDRVIDCLLQFHIAEESTKFGFSKDEFFEVMQENNLLELKNIRFRGVMGMATFTEEQDQIRREFRHLKQIFDQIKDQFGPEFDQISMGMSQDYKIAIEEGATIIRVGSSIFGARNY</sequence>
<dbReference type="EMBL" id="CP013118">
    <property type="protein sequence ID" value="ALO14706.1"/>
    <property type="molecule type" value="Genomic_DNA"/>
</dbReference>
<comment type="function">
    <text evidence="2">Pyridoxal 5'-phosphate (PLP)-binding protein, which is involved in PLP homeostasis.</text>
</comment>
<dbReference type="CDD" id="cd00635">
    <property type="entry name" value="PLPDE_III_YBL036c_like"/>
    <property type="match status" value="1"/>
</dbReference>
<dbReference type="PATRIC" id="fig|1307839.3.peg.1124"/>
<dbReference type="PIRSF" id="PIRSF004848">
    <property type="entry name" value="YBL036c_PLPDEIII"/>
    <property type="match status" value="1"/>
</dbReference>
<proteinExistence type="inferred from homology"/>
<dbReference type="FunFam" id="3.20.20.10:FF:000018">
    <property type="entry name" value="Pyridoxal phosphate homeostasis protein"/>
    <property type="match status" value="1"/>
</dbReference>
<dbReference type="Proteomes" id="UP000064893">
    <property type="component" value="Chromosome"/>
</dbReference>
<dbReference type="KEGG" id="blq:L21SP5_01039"/>
<dbReference type="RefSeq" id="WP_057952224.1">
    <property type="nucleotide sequence ID" value="NZ_CP013118.1"/>
</dbReference>
<dbReference type="PANTHER" id="PTHR10146:SF14">
    <property type="entry name" value="PYRIDOXAL PHOSPHATE HOMEOSTASIS PROTEIN"/>
    <property type="match status" value="1"/>
</dbReference>
<dbReference type="NCBIfam" id="TIGR00044">
    <property type="entry name" value="YggS family pyridoxal phosphate-dependent enzyme"/>
    <property type="match status" value="1"/>
</dbReference>
<comment type="cofactor">
    <cofactor evidence="3">
        <name>pyridoxal 5'-phosphate</name>
        <dbReference type="ChEBI" id="CHEBI:597326"/>
    </cofactor>
</comment>
<dbReference type="InterPro" id="IPR011078">
    <property type="entry name" value="PyrdxlP_homeostasis"/>
</dbReference>
<dbReference type="GO" id="GO:0030170">
    <property type="term" value="F:pyridoxal phosphate binding"/>
    <property type="evidence" value="ECO:0007669"/>
    <property type="project" value="UniProtKB-UniRule"/>
</dbReference>
<dbReference type="InterPro" id="IPR001608">
    <property type="entry name" value="Ala_racemase_N"/>
</dbReference>
<dbReference type="InterPro" id="IPR029066">
    <property type="entry name" value="PLP-binding_barrel"/>
</dbReference>
<comment type="similarity">
    <text evidence="2 4">Belongs to the pyridoxal phosphate-binding protein YggS/PROSC family.</text>
</comment>
<evidence type="ECO:0000313" key="7">
    <source>
        <dbReference type="Proteomes" id="UP000064893"/>
    </source>
</evidence>
<evidence type="ECO:0000256" key="3">
    <source>
        <dbReference type="PIRSR" id="PIRSR004848-1"/>
    </source>
</evidence>
<feature type="domain" description="Alanine racemase N-terminal" evidence="5">
    <location>
        <begin position="2"/>
        <end position="217"/>
    </location>
</feature>
<evidence type="ECO:0000256" key="4">
    <source>
        <dbReference type="RuleBase" id="RU004514"/>
    </source>
</evidence>
<dbReference type="AlphaFoldDB" id="A0A0S2HXG6"/>
<dbReference type="HAMAP" id="MF_02087">
    <property type="entry name" value="PLP_homeostasis"/>
    <property type="match status" value="1"/>
</dbReference>
<name>A0A0S2HXG6_9BACT</name>
<dbReference type="STRING" id="1307839.L21SP5_01039"/>
<evidence type="ECO:0000256" key="1">
    <source>
        <dbReference type="ARBA" id="ARBA00022898"/>
    </source>
</evidence>
<dbReference type="Pfam" id="PF01168">
    <property type="entry name" value="Ala_racemase_N"/>
    <property type="match status" value="1"/>
</dbReference>
<evidence type="ECO:0000313" key="6">
    <source>
        <dbReference type="EMBL" id="ALO14706.1"/>
    </source>
</evidence>
<dbReference type="PANTHER" id="PTHR10146">
    <property type="entry name" value="PROLINE SYNTHETASE CO-TRANSCRIBED BACTERIAL HOMOLOG PROTEIN"/>
    <property type="match status" value="1"/>
</dbReference>
<reference evidence="6 7" key="1">
    <citation type="submission" date="2015-11" db="EMBL/GenBank/DDBJ databases">
        <title>Description and complete genome sequence of a novel strain predominating in hypersaline microbial mats and representing a new family of the Bacteriodetes phylum.</title>
        <authorList>
            <person name="Spring S."/>
            <person name="Bunk B."/>
            <person name="Sproer C."/>
            <person name="Klenk H.-P."/>
        </authorList>
    </citation>
    <scope>NUCLEOTIDE SEQUENCE [LARGE SCALE GENOMIC DNA]</scope>
    <source>
        <strain evidence="6 7">L21-Spi-D4</strain>
    </source>
</reference>
<dbReference type="OrthoDB" id="9804072at2"/>
<keyword evidence="1 2" id="KW-0663">Pyridoxal phosphate</keyword>
<dbReference type="Gene3D" id="3.20.20.10">
    <property type="entry name" value="Alanine racemase"/>
    <property type="match status" value="1"/>
</dbReference>
<evidence type="ECO:0000256" key="2">
    <source>
        <dbReference type="HAMAP-Rule" id="MF_02087"/>
    </source>
</evidence>
<feature type="modified residue" description="N6-(pyridoxal phosphate)lysine" evidence="2 3">
    <location>
        <position position="25"/>
    </location>
</feature>
<organism evidence="6 7">
    <name type="scientific">Salinivirga cyanobacteriivorans</name>
    <dbReference type="NCBI Taxonomy" id="1307839"/>
    <lineage>
        <taxon>Bacteria</taxon>
        <taxon>Pseudomonadati</taxon>
        <taxon>Bacteroidota</taxon>
        <taxon>Bacteroidia</taxon>
        <taxon>Bacteroidales</taxon>
        <taxon>Salinivirgaceae</taxon>
        <taxon>Salinivirga</taxon>
    </lineage>
</organism>
<accession>A0A0S2HXG6</accession>
<keyword evidence="7" id="KW-1185">Reference proteome</keyword>
<evidence type="ECO:0000259" key="5">
    <source>
        <dbReference type="Pfam" id="PF01168"/>
    </source>
</evidence>
<dbReference type="SUPFAM" id="SSF51419">
    <property type="entry name" value="PLP-binding barrel"/>
    <property type="match status" value="1"/>
</dbReference>